<comment type="caution">
    <text evidence="2">The sequence shown here is derived from an EMBL/GenBank/DDBJ whole genome shotgun (WGS) entry which is preliminary data.</text>
</comment>
<accession>A0A512D958</accession>
<feature type="transmembrane region" description="Helical" evidence="1">
    <location>
        <begin position="34"/>
        <end position="53"/>
    </location>
</feature>
<proteinExistence type="predicted"/>
<dbReference type="Proteomes" id="UP000321181">
    <property type="component" value="Unassembled WGS sequence"/>
</dbReference>
<protein>
    <submittedName>
        <fullName evidence="2">Uncharacterized protein</fullName>
    </submittedName>
</protein>
<keyword evidence="1" id="KW-0812">Transmembrane</keyword>
<keyword evidence="1" id="KW-1133">Transmembrane helix</keyword>
<feature type="transmembrane region" description="Helical" evidence="1">
    <location>
        <begin position="6"/>
        <end position="22"/>
    </location>
</feature>
<dbReference type="RefSeq" id="WP_146900177.1">
    <property type="nucleotide sequence ID" value="NZ_BAAARM010000001.1"/>
</dbReference>
<evidence type="ECO:0000313" key="3">
    <source>
        <dbReference type="Proteomes" id="UP000321181"/>
    </source>
</evidence>
<name>A0A512D958_9CELL</name>
<organism evidence="2 3">
    <name type="scientific">Cellulomonas aerilata</name>
    <dbReference type="NCBI Taxonomy" id="515326"/>
    <lineage>
        <taxon>Bacteria</taxon>
        <taxon>Bacillati</taxon>
        <taxon>Actinomycetota</taxon>
        <taxon>Actinomycetes</taxon>
        <taxon>Micrococcales</taxon>
        <taxon>Cellulomonadaceae</taxon>
        <taxon>Cellulomonas</taxon>
    </lineage>
</organism>
<feature type="transmembrane region" description="Helical" evidence="1">
    <location>
        <begin position="89"/>
        <end position="112"/>
    </location>
</feature>
<sequence length="148" mass="14128">MLSVGVVVVVTVAAAAAVAIALRGRPLRRTATALRVAAAVATVVVAAAIWAPAWRDSGGFAAVLVGVPPGATAAAAAGRAGRRAPAVRWAAAVVMLGWSLVTALGLGGSFLAPSALMLAAAAVSARAGAHRVAGPGGDAPLRVSPGGG</sequence>
<evidence type="ECO:0000256" key="1">
    <source>
        <dbReference type="SAM" id="Phobius"/>
    </source>
</evidence>
<feature type="transmembrane region" description="Helical" evidence="1">
    <location>
        <begin position="59"/>
        <end position="77"/>
    </location>
</feature>
<keyword evidence="1" id="KW-0472">Membrane</keyword>
<dbReference type="AlphaFoldDB" id="A0A512D958"/>
<gene>
    <name evidence="2" type="ORF">CAE01nite_07430</name>
</gene>
<evidence type="ECO:0000313" key="2">
    <source>
        <dbReference type="EMBL" id="GEO33018.1"/>
    </source>
</evidence>
<keyword evidence="3" id="KW-1185">Reference proteome</keyword>
<dbReference type="EMBL" id="BJYY01000002">
    <property type="protein sequence ID" value="GEO33018.1"/>
    <property type="molecule type" value="Genomic_DNA"/>
</dbReference>
<reference evidence="2 3" key="1">
    <citation type="submission" date="2019-07" db="EMBL/GenBank/DDBJ databases">
        <title>Whole genome shotgun sequence of Cellulomonas aerilata NBRC 106308.</title>
        <authorList>
            <person name="Hosoyama A."/>
            <person name="Uohara A."/>
            <person name="Ohji S."/>
            <person name="Ichikawa N."/>
        </authorList>
    </citation>
    <scope>NUCLEOTIDE SEQUENCE [LARGE SCALE GENOMIC DNA]</scope>
    <source>
        <strain evidence="2 3">NBRC 106308</strain>
    </source>
</reference>